<feature type="binding site" evidence="7">
    <location>
        <position position="169"/>
    </location>
    <ligand>
        <name>substrate</name>
    </ligand>
</feature>
<dbReference type="GO" id="GO:0008652">
    <property type="term" value="P:amino acid biosynthetic process"/>
    <property type="evidence" value="ECO:0007669"/>
    <property type="project" value="UniProtKB-KW"/>
</dbReference>
<evidence type="ECO:0000313" key="9">
    <source>
        <dbReference type="EMBL" id="SCZ79300.1"/>
    </source>
</evidence>
<proteinExistence type="inferred from homology"/>
<dbReference type="AlphaFoldDB" id="A0A1G5RZZ2"/>
<dbReference type="GO" id="GO:0005829">
    <property type="term" value="C:cytosol"/>
    <property type="evidence" value="ECO:0007669"/>
    <property type="project" value="TreeGrafter"/>
</dbReference>
<comment type="caution">
    <text evidence="7">Lacks conserved residue(s) required for the propagation of feature annotation.</text>
</comment>
<dbReference type="Gene3D" id="1.20.59.10">
    <property type="entry name" value="Chorismate mutase"/>
    <property type="match status" value="1"/>
</dbReference>
<keyword evidence="7" id="KW-0479">Metal-binding</keyword>
<name>A0A1G5RZZ2_9FIRM</name>
<comment type="subunit">
    <text evidence="7">Monomer.</text>
</comment>
<comment type="function">
    <text evidence="7">Catalyzes the specific phosphorylation of the 3-hydroxyl group of shikimic acid using ATP as a cosubstrate.</text>
</comment>
<dbReference type="GO" id="GO:0009073">
    <property type="term" value="P:aromatic amino acid family biosynthetic process"/>
    <property type="evidence" value="ECO:0007669"/>
    <property type="project" value="UniProtKB-KW"/>
</dbReference>
<reference evidence="9 10" key="1">
    <citation type="submission" date="2016-10" db="EMBL/GenBank/DDBJ databases">
        <authorList>
            <person name="de Groot N.N."/>
        </authorList>
    </citation>
    <scope>NUCLEOTIDE SEQUENCE [LARGE SCALE GENOMIC DNA]</scope>
    <source>
        <strain evidence="9 10">DSM 2784</strain>
    </source>
</reference>
<dbReference type="EMBL" id="FMWL01000007">
    <property type="protein sequence ID" value="SCZ79300.1"/>
    <property type="molecule type" value="Genomic_DNA"/>
</dbReference>
<dbReference type="GO" id="GO:0005524">
    <property type="term" value="F:ATP binding"/>
    <property type="evidence" value="ECO:0007669"/>
    <property type="project" value="UniProtKB-UniRule"/>
</dbReference>
<keyword evidence="2 7" id="KW-0808">Transferase</keyword>
<dbReference type="HAMAP" id="MF_00109">
    <property type="entry name" value="Shikimate_kinase"/>
    <property type="match status" value="1"/>
</dbReference>
<evidence type="ECO:0000259" key="8">
    <source>
        <dbReference type="PROSITE" id="PS51168"/>
    </source>
</evidence>
<dbReference type="PROSITE" id="PS51168">
    <property type="entry name" value="CHORISMATE_MUT_2"/>
    <property type="match status" value="1"/>
</dbReference>
<dbReference type="CDD" id="cd00464">
    <property type="entry name" value="SK"/>
    <property type="match status" value="1"/>
</dbReference>
<accession>A0A1G5RZZ2</accession>
<dbReference type="Proteomes" id="UP000199208">
    <property type="component" value="Unassembled WGS sequence"/>
</dbReference>
<comment type="subcellular location">
    <subcellularLocation>
        <location evidence="7">Cytoplasm</location>
    </subcellularLocation>
</comment>
<dbReference type="PANTHER" id="PTHR21087:SF16">
    <property type="entry name" value="SHIKIMATE KINASE 1, CHLOROPLASTIC"/>
    <property type="match status" value="1"/>
</dbReference>
<dbReference type="GO" id="GO:0004765">
    <property type="term" value="F:shikimate kinase activity"/>
    <property type="evidence" value="ECO:0007669"/>
    <property type="project" value="UniProtKB-UniRule"/>
</dbReference>
<keyword evidence="5 7" id="KW-0067">ATP-binding</keyword>
<keyword evidence="3 7" id="KW-0547">Nucleotide-binding</keyword>
<keyword evidence="1 7" id="KW-0028">Amino-acid biosynthesis</keyword>
<sequence>MNRLEELRAKVDACDRQVAQTLEKRMEIILEIMMVKKELAVPIFSREREREVIQKIGNYVENPEFREEIKGIHTHVLRSCRRIQSRKLFPFHISLVGFMGSGKTTVGKELSRLLAMDQIDVDKVIEDRAHMSISQIFKEHGEAHFRALERKTVEELAQYNNIIVFCGGGGIVLDDRNVENMKKNGVLIWLKASPEVVYERISKEGTRPLLKDDMSVAKIESMMASRLSLYEGAADLVIDTDHKTVEAVSLEIVEQLMRLDVRRVIELKAFKMNEEA</sequence>
<feature type="binding site" evidence="7">
    <location>
        <position position="146"/>
    </location>
    <ligand>
        <name>substrate</name>
    </ligand>
</feature>
<keyword evidence="7" id="KW-0460">Magnesium</keyword>
<comment type="similarity">
    <text evidence="7">Belongs to the shikimate kinase family.</text>
</comment>
<feature type="binding site" evidence="7">
    <location>
        <begin position="100"/>
        <end position="105"/>
    </location>
    <ligand>
        <name>ATP</name>
        <dbReference type="ChEBI" id="CHEBI:30616"/>
    </ligand>
</feature>
<keyword evidence="6 7" id="KW-0057">Aromatic amino acid biosynthesis</keyword>
<dbReference type="InterPro" id="IPR036979">
    <property type="entry name" value="CM_dom_sf"/>
</dbReference>
<evidence type="ECO:0000256" key="4">
    <source>
        <dbReference type="ARBA" id="ARBA00022777"/>
    </source>
</evidence>
<evidence type="ECO:0000313" key="10">
    <source>
        <dbReference type="Proteomes" id="UP000199208"/>
    </source>
</evidence>
<dbReference type="SMART" id="SM00830">
    <property type="entry name" value="CM_2"/>
    <property type="match status" value="1"/>
</dbReference>
<dbReference type="Pfam" id="PF01202">
    <property type="entry name" value="SKI"/>
    <property type="match status" value="1"/>
</dbReference>
<dbReference type="InterPro" id="IPR031322">
    <property type="entry name" value="Shikimate/glucono_kinase"/>
</dbReference>
<comment type="cofactor">
    <cofactor evidence="7">
        <name>Mg(2+)</name>
        <dbReference type="ChEBI" id="CHEBI:18420"/>
    </cofactor>
    <text evidence="7">Binds 1 Mg(2+) ion per subunit.</text>
</comment>
<evidence type="ECO:0000256" key="6">
    <source>
        <dbReference type="ARBA" id="ARBA00023141"/>
    </source>
</evidence>
<evidence type="ECO:0000256" key="7">
    <source>
        <dbReference type="HAMAP-Rule" id="MF_00109"/>
    </source>
</evidence>
<feature type="binding site" evidence="7">
    <location>
        <position position="207"/>
    </location>
    <ligand>
        <name>ATP</name>
        <dbReference type="ChEBI" id="CHEBI:30616"/>
    </ligand>
</feature>
<keyword evidence="4 7" id="KW-0418">Kinase</keyword>
<dbReference type="RefSeq" id="WP_170829367.1">
    <property type="nucleotide sequence ID" value="NZ_FMWL01000007.1"/>
</dbReference>
<organism evidence="9 10">
    <name type="scientific">Acidaminobacter hydrogenoformans DSM 2784</name>
    <dbReference type="NCBI Taxonomy" id="1120920"/>
    <lineage>
        <taxon>Bacteria</taxon>
        <taxon>Bacillati</taxon>
        <taxon>Bacillota</taxon>
        <taxon>Clostridia</taxon>
        <taxon>Peptostreptococcales</taxon>
        <taxon>Acidaminobacteraceae</taxon>
        <taxon>Acidaminobacter</taxon>
    </lineage>
</organism>
<dbReference type="GO" id="GO:0000287">
    <property type="term" value="F:magnesium ion binding"/>
    <property type="evidence" value="ECO:0007669"/>
    <property type="project" value="UniProtKB-UniRule"/>
</dbReference>
<feature type="binding site" evidence="7">
    <location>
        <position position="226"/>
    </location>
    <ligand>
        <name>substrate</name>
    </ligand>
</feature>
<dbReference type="STRING" id="1120920.SAMN03080599_01684"/>
<dbReference type="GO" id="GO:0004106">
    <property type="term" value="F:chorismate mutase activity"/>
    <property type="evidence" value="ECO:0007669"/>
    <property type="project" value="InterPro"/>
</dbReference>
<feature type="domain" description="Chorismate mutase" evidence="8">
    <location>
        <begin position="1"/>
        <end position="88"/>
    </location>
</feature>
<dbReference type="EC" id="2.7.1.71" evidence="7"/>
<dbReference type="UniPathway" id="UPA00053">
    <property type="reaction ID" value="UER00088"/>
</dbReference>
<evidence type="ECO:0000256" key="5">
    <source>
        <dbReference type="ARBA" id="ARBA00022840"/>
    </source>
</evidence>
<keyword evidence="10" id="KW-1185">Reference proteome</keyword>
<evidence type="ECO:0000256" key="2">
    <source>
        <dbReference type="ARBA" id="ARBA00022679"/>
    </source>
</evidence>
<protein>
    <recommendedName>
        <fullName evidence="7">Shikimate kinase</fullName>
        <shortName evidence="7">SK</shortName>
        <ecNumber evidence="7">2.7.1.71</ecNumber>
    </recommendedName>
</protein>
<gene>
    <name evidence="7" type="primary">aroK</name>
    <name evidence="9" type="ORF">SAMN03080599_01684</name>
</gene>
<evidence type="ECO:0000256" key="3">
    <source>
        <dbReference type="ARBA" id="ARBA00022741"/>
    </source>
</evidence>
<dbReference type="InterPro" id="IPR027417">
    <property type="entry name" value="P-loop_NTPase"/>
</dbReference>
<comment type="pathway">
    <text evidence="7">Metabolic intermediate biosynthesis; chorismate biosynthesis; chorismate from D-erythrose 4-phosphate and phosphoenolpyruvate: step 5/7.</text>
</comment>
<dbReference type="SUPFAM" id="SSF48600">
    <property type="entry name" value="Chorismate mutase II"/>
    <property type="match status" value="1"/>
</dbReference>
<dbReference type="PRINTS" id="PR01100">
    <property type="entry name" value="SHIKIMTKNASE"/>
</dbReference>
<feature type="binding site" evidence="7">
    <location>
        <position position="104"/>
    </location>
    <ligand>
        <name>Mg(2+)</name>
        <dbReference type="ChEBI" id="CHEBI:18420"/>
    </ligand>
</feature>
<dbReference type="InterPro" id="IPR002701">
    <property type="entry name" value="CM_II_prokaryot"/>
</dbReference>
<evidence type="ECO:0000256" key="1">
    <source>
        <dbReference type="ARBA" id="ARBA00022605"/>
    </source>
</evidence>
<dbReference type="GO" id="GO:0009423">
    <property type="term" value="P:chorismate biosynthetic process"/>
    <property type="evidence" value="ECO:0007669"/>
    <property type="project" value="UniProtKB-UniRule"/>
</dbReference>
<dbReference type="InterPro" id="IPR036263">
    <property type="entry name" value="Chorismate_II_sf"/>
</dbReference>
<dbReference type="Gene3D" id="3.40.50.300">
    <property type="entry name" value="P-loop containing nucleotide triphosphate hydrolases"/>
    <property type="match status" value="1"/>
</dbReference>
<comment type="catalytic activity">
    <reaction evidence="7">
        <text>shikimate + ATP = 3-phosphoshikimate + ADP + H(+)</text>
        <dbReference type="Rhea" id="RHEA:13121"/>
        <dbReference type="ChEBI" id="CHEBI:15378"/>
        <dbReference type="ChEBI" id="CHEBI:30616"/>
        <dbReference type="ChEBI" id="CHEBI:36208"/>
        <dbReference type="ChEBI" id="CHEBI:145989"/>
        <dbReference type="ChEBI" id="CHEBI:456216"/>
        <dbReference type="EC" id="2.7.1.71"/>
    </reaction>
</comment>
<feature type="binding site" evidence="7">
    <location>
        <position position="122"/>
    </location>
    <ligand>
        <name>substrate</name>
    </ligand>
</feature>
<dbReference type="PANTHER" id="PTHR21087">
    <property type="entry name" value="SHIKIMATE KINASE"/>
    <property type="match status" value="1"/>
</dbReference>
<dbReference type="Pfam" id="PF01817">
    <property type="entry name" value="CM_2"/>
    <property type="match status" value="1"/>
</dbReference>
<dbReference type="SUPFAM" id="SSF52540">
    <property type="entry name" value="P-loop containing nucleoside triphosphate hydrolases"/>
    <property type="match status" value="1"/>
</dbReference>
<dbReference type="InterPro" id="IPR000623">
    <property type="entry name" value="Shikimate_kinase/TSH1"/>
</dbReference>
<keyword evidence="7" id="KW-0963">Cytoplasm</keyword>